<keyword evidence="3" id="KW-1185">Reference proteome</keyword>
<feature type="region of interest" description="Disordered" evidence="1">
    <location>
        <begin position="324"/>
        <end position="382"/>
    </location>
</feature>
<name>A0AAW0SJV5_SCYPA</name>
<sequence length="420" mass="46201">MENFLRCRLIEDVYEDEDEDDYEDEDENVLLQLFASLRPKLSPASGTQVITLTNPATAVATRPASAAVTGPAAATVSNPNASRDARMMFIRPFSGEDEDYGAFQFITLCEGVMNIYDIYGHADRISFVRSRLQPGSRACCVMQGAAFSVTIIQQDYDKFRQNFLNVFSSGATTLVVKQTMAVVESVTHNLGRKDVWEASLPANILAESCLRILHQAGWCSGAYITTDNVTKFLGLLVYMLHVQPRIRLAALSIPFHPSEHLDDFVYALDDKLREMGRAAAAVNSADSNTNFTETASQPSDSVPVATQAAVCSYCHKAGHKESKCFRKRADSRKKTSGGECLPKFTSVPKERPSVRPKAAFTSRAKGSPTRPANHGGSGKWAAPQHTPVLRCALHGAGNHSTERCFQIKNLRKKVKQKQFT</sequence>
<evidence type="ECO:0000256" key="1">
    <source>
        <dbReference type="SAM" id="MobiDB-lite"/>
    </source>
</evidence>
<dbReference type="Proteomes" id="UP001487740">
    <property type="component" value="Unassembled WGS sequence"/>
</dbReference>
<organism evidence="2 3">
    <name type="scientific">Scylla paramamosain</name>
    <name type="common">Mud crab</name>
    <dbReference type="NCBI Taxonomy" id="85552"/>
    <lineage>
        <taxon>Eukaryota</taxon>
        <taxon>Metazoa</taxon>
        <taxon>Ecdysozoa</taxon>
        <taxon>Arthropoda</taxon>
        <taxon>Crustacea</taxon>
        <taxon>Multicrustacea</taxon>
        <taxon>Malacostraca</taxon>
        <taxon>Eumalacostraca</taxon>
        <taxon>Eucarida</taxon>
        <taxon>Decapoda</taxon>
        <taxon>Pleocyemata</taxon>
        <taxon>Brachyura</taxon>
        <taxon>Eubrachyura</taxon>
        <taxon>Portunoidea</taxon>
        <taxon>Portunidae</taxon>
        <taxon>Portuninae</taxon>
        <taxon>Scylla</taxon>
    </lineage>
</organism>
<dbReference type="EMBL" id="JARAKH010000049">
    <property type="protein sequence ID" value="KAK8375376.1"/>
    <property type="molecule type" value="Genomic_DNA"/>
</dbReference>
<evidence type="ECO:0000313" key="3">
    <source>
        <dbReference type="Proteomes" id="UP001487740"/>
    </source>
</evidence>
<accession>A0AAW0SJV5</accession>
<proteinExistence type="predicted"/>
<gene>
    <name evidence="2" type="ORF">O3P69_008311</name>
</gene>
<dbReference type="AlphaFoldDB" id="A0AAW0SJV5"/>
<protein>
    <submittedName>
        <fullName evidence="2">Uncharacterized protein</fullName>
    </submittedName>
</protein>
<comment type="caution">
    <text evidence="2">The sequence shown here is derived from an EMBL/GenBank/DDBJ whole genome shotgun (WGS) entry which is preliminary data.</text>
</comment>
<reference evidence="2 3" key="1">
    <citation type="submission" date="2023-03" db="EMBL/GenBank/DDBJ databases">
        <title>High-quality genome of Scylla paramamosain provides insights in environmental adaptation.</title>
        <authorList>
            <person name="Zhang L."/>
        </authorList>
    </citation>
    <scope>NUCLEOTIDE SEQUENCE [LARGE SCALE GENOMIC DNA]</scope>
    <source>
        <strain evidence="2">LZ_2023a</strain>
        <tissue evidence="2">Muscle</tissue>
    </source>
</reference>
<evidence type="ECO:0000313" key="2">
    <source>
        <dbReference type="EMBL" id="KAK8375376.1"/>
    </source>
</evidence>